<sequence>MPPSTHASVVYAEQLSRLGYCYPLWDPEPTQFGEVLLGDVGHIFEGQFFRIFNATRGTDDRVNERGVQDGYIPLHFDQSDVHRHENYIPGPLYSTNVRRTDTGGPGETVGKEFTDACRFRCDNSQGAVLLLKESATYEELSIPRRIAYYTKRNIKNWLAFARDSLQLDLALENIISVYGCVKTADWALAAFFDGSGSAELTFRGFGAPAAAAFSVGDTCFSTSPAYNCGPLYATDDNATRRVQVNPVIDDLPDSSSTGEINRKQCIFLRYITLRRHGLFLRHIVADGSSLTGHQDDDYPA</sequence>
<accession>A0A401G9B2</accession>
<name>A0A401G9B2_9APHY</name>
<keyword evidence="2" id="KW-1185">Reference proteome</keyword>
<protein>
    <submittedName>
        <fullName evidence="1">Uncharacterized protein</fullName>
    </submittedName>
</protein>
<dbReference type="InParanoid" id="A0A401G9B2"/>
<gene>
    <name evidence="1" type="ORF">SCP_0116140</name>
</gene>
<comment type="caution">
    <text evidence="1">The sequence shown here is derived from an EMBL/GenBank/DDBJ whole genome shotgun (WGS) entry which is preliminary data.</text>
</comment>
<evidence type="ECO:0000313" key="2">
    <source>
        <dbReference type="Proteomes" id="UP000287166"/>
    </source>
</evidence>
<dbReference type="Proteomes" id="UP000287166">
    <property type="component" value="Unassembled WGS sequence"/>
</dbReference>
<dbReference type="GeneID" id="38775640"/>
<dbReference type="AlphaFoldDB" id="A0A401G9B2"/>
<evidence type="ECO:0000313" key="1">
    <source>
        <dbReference type="EMBL" id="GBE78723.1"/>
    </source>
</evidence>
<dbReference type="RefSeq" id="XP_027609636.1">
    <property type="nucleotide sequence ID" value="XM_027753835.1"/>
</dbReference>
<dbReference type="OrthoDB" id="2804412at2759"/>
<proteinExistence type="predicted"/>
<dbReference type="EMBL" id="BFAD01000001">
    <property type="protein sequence ID" value="GBE78723.1"/>
    <property type="molecule type" value="Genomic_DNA"/>
</dbReference>
<reference evidence="1 2" key="1">
    <citation type="journal article" date="2018" name="Sci. Rep.">
        <title>Genome sequence of the cauliflower mushroom Sparassis crispa (Hanabiratake) and its association with beneficial usage.</title>
        <authorList>
            <person name="Kiyama R."/>
            <person name="Furutani Y."/>
            <person name="Kawaguchi K."/>
            <person name="Nakanishi T."/>
        </authorList>
    </citation>
    <scope>NUCLEOTIDE SEQUENCE [LARGE SCALE GENOMIC DNA]</scope>
</reference>
<organism evidence="1 2">
    <name type="scientific">Sparassis crispa</name>
    <dbReference type="NCBI Taxonomy" id="139825"/>
    <lineage>
        <taxon>Eukaryota</taxon>
        <taxon>Fungi</taxon>
        <taxon>Dikarya</taxon>
        <taxon>Basidiomycota</taxon>
        <taxon>Agaricomycotina</taxon>
        <taxon>Agaricomycetes</taxon>
        <taxon>Polyporales</taxon>
        <taxon>Sparassidaceae</taxon>
        <taxon>Sparassis</taxon>
    </lineage>
</organism>